<dbReference type="Proteomes" id="UP000033140">
    <property type="component" value="Unassembled WGS sequence"/>
</dbReference>
<keyword evidence="6 14" id="KW-0056">Arginine metabolism</keyword>
<evidence type="ECO:0000256" key="11">
    <source>
        <dbReference type="PIRSR" id="PIRSR036979-1"/>
    </source>
</evidence>
<evidence type="ECO:0000256" key="14">
    <source>
        <dbReference type="RuleBase" id="RU361159"/>
    </source>
</evidence>
<dbReference type="STRING" id="698492.A0A0E9NL47"/>
<evidence type="ECO:0000256" key="4">
    <source>
        <dbReference type="ARBA" id="ARBA00018123"/>
    </source>
</evidence>
<comment type="cofactor">
    <cofactor evidence="11 14">
        <name>Mn(2+)</name>
        <dbReference type="ChEBI" id="CHEBI:29035"/>
    </cofactor>
    <text evidence="11 14">Binds 2 manganese ions per subunit.</text>
</comment>
<evidence type="ECO:0000256" key="1">
    <source>
        <dbReference type="ARBA" id="ARBA00005098"/>
    </source>
</evidence>
<gene>
    <name evidence="15" type="ORF">G7K_4731-t1</name>
</gene>
<evidence type="ECO:0000313" key="16">
    <source>
        <dbReference type="Proteomes" id="UP000033140"/>
    </source>
</evidence>
<dbReference type="PANTHER" id="PTHR43782:SF3">
    <property type="entry name" value="ARGINASE"/>
    <property type="match status" value="1"/>
</dbReference>
<dbReference type="NCBIfam" id="TIGR01229">
    <property type="entry name" value="rocF_arginase"/>
    <property type="match status" value="1"/>
</dbReference>
<evidence type="ECO:0000256" key="10">
    <source>
        <dbReference type="ARBA" id="ARBA00047391"/>
    </source>
</evidence>
<dbReference type="GO" id="GO:0030145">
    <property type="term" value="F:manganese ion binding"/>
    <property type="evidence" value="ECO:0007669"/>
    <property type="project" value="TreeGrafter"/>
</dbReference>
<feature type="binding site" evidence="11">
    <location>
        <position position="242"/>
    </location>
    <ligand>
        <name>Mn(2+)</name>
        <dbReference type="ChEBI" id="CHEBI:29035"/>
        <label>1</label>
    </ligand>
</feature>
<dbReference type="UniPathway" id="UPA00158">
    <property type="reaction ID" value="UER00270"/>
</dbReference>
<dbReference type="PROSITE" id="PS51409">
    <property type="entry name" value="ARGINASE_2"/>
    <property type="match status" value="1"/>
</dbReference>
<feature type="binding site" evidence="11">
    <location>
        <position position="139"/>
    </location>
    <ligand>
        <name>Mn(2+)</name>
        <dbReference type="ChEBI" id="CHEBI:29035"/>
        <label>1</label>
    </ligand>
</feature>
<keyword evidence="5" id="KW-0835">Urea cycle</keyword>
<dbReference type="RefSeq" id="XP_019022889.1">
    <property type="nucleotide sequence ID" value="XM_019169672.1"/>
</dbReference>
<evidence type="ECO:0000256" key="5">
    <source>
        <dbReference type="ARBA" id="ARBA00022436"/>
    </source>
</evidence>
<feature type="binding site" evidence="11">
    <location>
        <position position="112"/>
    </location>
    <ligand>
        <name>Mn(2+)</name>
        <dbReference type="ChEBI" id="CHEBI:29035"/>
        <label>1</label>
    </ligand>
</feature>
<evidence type="ECO:0000256" key="2">
    <source>
        <dbReference type="ARBA" id="ARBA00011233"/>
    </source>
</evidence>
<dbReference type="Gene3D" id="3.40.800.10">
    <property type="entry name" value="Ureohydrolase domain"/>
    <property type="match status" value="1"/>
</dbReference>
<dbReference type="Pfam" id="PF00491">
    <property type="entry name" value="Arginase"/>
    <property type="match status" value="1"/>
</dbReference>
<evidence type="ECO:0000256" key="3">
    <source>
        <dbReference type="ARBA" id="ARBA00012168"/>
    </source>
</evidence>
<proteinExistence type="inferred from homology"/>
<comment type="caution">
    <text evidence="15">The sequence shown here is derived from an EMBL/GenBank/DDBJ whole genome shotgun (WGS) entry which is preliminary data.</text>
</comment>
<evidence type="ECO:0000256" key="13">
    <source>
        <dbReference type="RuleBase" id="RU003684"/>
    </source>
</evidence>
<evidence type="ECO:0000256" key="7">
    <source>
        <dbReference type="ARBA" id="ARBA00022723"/>
    </source>
</evidence>
<feature type="binding site" evidence="11">
    <location>
        <position position="135"/>
    </location>
    <ligand>
        <name>Mn(2+)</name>
        <dbReference type="ChEBI" id="CHEBI:29035"/>
        <label>1</label>
    </ligand>
</feature>
<name>A0A0E9NL47_SAICN</name>
<dbReference type="AlphaFoldDB" id="A0A0E9NL47"/>
<dbReference type="InterPro" id="IPR014033">
    <property type="entry name" value="Arginase"/>
</dbReference>
<dbReference type="GO" id="GO:0005634">
    <property type="term" value="C:nucleus"/>
    <property type="evidence" value="ECO:0007669"/>
    <property type="project" value="TreeGrafter"/>
</dbReference>
<dbReference type="CDD" id="cd09989">
    <property type="entry name" value="Arginase"/>
    <property type="match status" value="1"/>
</dbReference>
<evidence type="ECO:0000256" key="8">
    <source>
        <dbReference type="ARBA" id="ARBA00022801"/>
    </source>
</evidence>
<evidence type="ECO:0000256" key="12">
    <source>
        <dbReference type="PROSITE-ProRule" id="PRU00742"/>
    </source>
</evidence>
<dbReference type="InterPro" id="IPR006035">
    <property type="entry name" value="Ureohydrolase"/>
</dbReference>
<feature type="binding site" evidence="11">
    <location>
        <position position="137"/>
    </location>
    <ligand>
        <name>Mn(2+)</name>
        <dbReference type="ChEBI" id="CHEBI:29035"/>
        <label>1</label>
    </ligand>
</feature>
<feature type="binding site" evidence="11">
    <location>
        <position position="240"/>
    </location>
    <ligand>
        <name>Mn(2+)</name>
        <dbReference type="ChEBI" id="CHEBI:29035"/>
        <label>1</label>
    </ligand>
</feature>
<comment type="pathway">
    <text evidence="1">Nitrogen metabolism; urea cycle; L-ornithine and urea from L-arginine: step 1/1.</text>
</comment>
<keyword evidence="16" id="KW-1185">Reference proteome</keyword>
<evidence type="ECO:0000256" key="6">
    <source>
        <dbReference type="ARBA" id="ARBA00022503"/>
    </source>
</evidence>
<keyword evidence="7 11" id="KW-0479">Metal-binding</keyword>
<reference evidence="15 16" key="2">
    <citation type="journal article" date="2014" name="J. Gen. Appl. Microbiol.">
        <title>The early diverging ascomycetous budding yeast Saitoella complicata has three histone deacetylases belonging to the Clr6, Hos2, and Rpd3 lineages.</title>
        <authorList>
            <person name="Nishida H."/>
            <person name="Matsumoto T."/>
            <person name="Kondo S."/>
            <person name="Hamamoto M."/>
            <person name="Yoshikawa H."/>
        </authorList>
    </citation>
    <scope>NUCLEOTIDE SEQUENCE [LARGE SCALE GENOMIC DNA]</scope>
    <source>
        <strain evidence="15 16">NRRL Y-17804</strain>
    </source>
</reference>
<dbReference type="InterPro" id="IPR020855">
    <property type="entry name" value="Ureohydrolase_Mn_BS"/>
</dbReference>
<dbReference type="GO" id="GO:0010121">
    <property type="term" value="P:L-arginine catabolic process to proline via ornithine"/>
    <property type="evidence" value="ECO:0007669"/>
    <property type="project" value="UniProtKB-ARBA"/>
</dbReference>
<organism evidence="15 16">
    <name type="scientific">Saitoella complicata (strain BCRC 22490 / CBS 7301 / JCM 7358 / NBRC 10748 / NRRL Y-17804)</name>
    <dbReference type="NCBI Taxonomy" id="698492"/>
    <lineage>
        <taxon>Eukaryota</taxon>
        <taxon>Fungi</taxon>
        <taxon>Dikarya</taxon>
        <taxon>Ascomycota</taxon>
        <taxon>Taphrinomycotina</taxon>
        <taxon>Taphrinomycotina incertae sedis</taxon>
        <taxon>Saitoella</taxon>
    </lineage>
</organism>
<dbReference type="OrthoDB" id="9992747at2759"/>
<dbReference type="PANTHER" id="PTHR43782">
    <property type="entry name" value="ARGINASE"/>
    <property type="match status" value="1"/>
</dbReference>
<comment type="similarity">
    <text evidence="12 13">Belongs to the arginase family.</text>
</comment>
<dbReference type="GO" id="GO:0004053">
    <property type="term" value="F:arginase activity"/>
    <property type="evidence" value="ECO:0007669"/>
    <property type="project" value="UniProtKB-EC"/>
</dbReference>
<protein>
    <recommendedName>
        <fullName evidence="4 14">Arginase</fullName>
        <ecNumber evidence="3 14">3.5.3.1</ecNumber>
    </recommendedName>
</protein>
<keyword evidence="8 13" id="KW-0378">Hydrolase</keyword>
<reference evidence="15 16" key="1">
    <citation type="journal article" date="2011" name="J. Gen. Appl. Microbiol.">
        <title>Draft genome sequencing of the enigmatic yeast Saitoella complicata.</title>
        <authorList>
            <person name="Nishida H."/>
            <person name="Hamamoto M."/>
            <person name="Sugiyama J."/>
        </authorList>
    </citation>
    <scope>NUCLEOTIDE SEQUENCE [LARGE SCALE GENOMIC DNA]</scope>
    <source>
        <strain evidence="15 16">NRRL Y-17804</strain>
    </source>
</reference>
<dbReference type="FunFam" id="3.40.800.10:FF:000005">
    <property type="entry name" value="Arginase"/>
    <property type="match status" value="1"/>
</dbReference>
<reference evidence="15 16" key="3">
    <citation type="journal article" date="2015" name="Genome Announc.">
        <title>Draft Genome Sequence of the Archiascomycetous Yeast Saitoella complicata.</title>
        <authorList>
            <person name="Yamauchi K."/>
            <person name="Kondo S."/>
            <person name="Hamamoto M."/>
            <person name="Takahashi Y."/>
            <person name="Ogura Y."/>
            <person name="Hayashi T."/>
            <person name="Nishida H."/>
        </authorList>
    </citation>
    <scope>NUCLEOTIDE SEQUENCE [LARGE SCALE GENOMIC DNA]</scope>
    <source>
        <strain evidence="15 16">NRRL Y-17804</strain>
    </source>
</reference>
<dbReference type="PIRSF" id="PIRSF036979">
    <property type="entry name" value="Arginase"/>
    <property type="match status" value="1"/>
</dbReference>
<dbReference type="InterPro" id="IPR023696">
    <property type="entry name" value="Ureohydrolase_dom_sf"/>
</dbReference>
<evidence type="ECO:0000256" key="9">
    <source>
        <dbReference type="ARBA" id="ARBA00023211"/>
    </source>
</evidence>
<accession>A0A0E9NL47</accession>
<dbReference type="EMBL" id="BACD03000035">
    <property type="protein sequence ID" value="GAO50607.1"/>
    <property type="molecule type" value="Genomic_DNA"/>
</dbReference>
<sequence>MFPCNPQSALKEKRVAIVGCPFSGGQARGGVDFGPEHMINAGLIDQVKELGWDVTFEGHQQFEQLKPAANEDPDVGRLKNPRYVSAVTKAVSGVVEKHCKRGEFPLTVGGDHSLAIGTVSGVMAAYPDACLVWVDAHADINTPHSTPSGNIHGCPLSFVTGAAEPCPDVFSWVPKCLPFERIAYIGLRDLDPVEKQILRENNVCAYTMHHVDKYGIGRVVEMALERINPGLQRPIHLSFDVDAMDPAVAPATGTPVRGGLTWREGMYICEALHETGKLVAMDLMEVNPVLGASEQEVQATVHAGLSLARCALGETLL</sequence>
<dbReference type="PRINTS" id="PR00116">
    <property type="entry name" value="ARGINASE"/>
</dbReference>
<dbReference type="GO" id="GO:0005829">
    <property type="term" value="C:cytosol"/>
    <property type="evidence" value="ECO:0007669"/>
    <property type="project" value="TreeGrafter"/>
</dbReference>
<keyword evidence="9 11" id="KW-0464">Manganese</keyword>
<dbReference type="GO" id="GO:0000050">
    <property type="term" value="P:urea cycle"/>
    <property type="evidence" value="ECO:0007669"/>
    <property type="project" value="UniProtKB-UniPathway"/>
</dbReference>
<dbReference type="PROSITE" id="PS01053">
    <property type="entry name" value="ARGINASE_1"/>
    <property type="match status" value="1"/>
</dbReference>
<dbReference type="OMA" id="YKEFRYA"/>
<comment type="catalytic activity">
    <reaction evidence="10 14">
        <text>L-arginine + H2O = urea + L-ornithine</text>
        <dbReference type="Rhea" id="RHEA:20569"/>
        <dbReference type="ChEBI" id="CHEBI:15377"/>
        <dbReference type="ChEBI" id="CHEBI:16199"/>
        <dbReference type="ChEBI" id="CHEBI:32682"/>
        <dbReference type="ChEBI" id="CHEBI:46911"/>
        <dbReference type="EC" id="3.5.3.1"/>
    </reaction>
</comment>
<comment type="subunit">
    <text evidence="2">Homotrimer.</text>
</comment>
<evidence type="ECO:0000313" key="15">
    <source>
        <dbReference type="EMBL" id="GAO50607.1"/>
    </source>
</evidence>
<dbReference type="SUPFAM" id="SSF52768">
    <property type="entry name" value="Arginase/deacetylase"/>
    <property type="match status" value="1"/>
</dbReference>
<dbReference type="EC" id="3.5.3.1" evidence="3 14"/>